<evidence type="ECO:0000313" key="2">
    <source>
        <dbReference type="EMBL" id="KAK8942675.1"/>
    </source>
</evidence>
<gene>
    <name evidence="2" type="ORF">KSP39_PZI009519</name>
</gene>
<dbReference type="EMBL" id="JBBWWQ010000007">
    <property type="protein sequence ID" value="KAK8942675.1"/>
    <property type="molecule type" value="Genomic_DNA"/>
</dbReference>
<keyword evidence="3" id="KW-1185">Reference proteome</keyword>
<proteinExistence type="predicted"/>
<evidence type="ECO:0000259" key="1">
    <source>
        <dbReference type="Pfam" id="PF10551"/>
    </source>
</evidence>
<protein>
    <recommendedName>
        <fullName evidence="1">MULE transposase domain-containing protein</fullName>
    </recommendedName>
</protein>
<dbReference type="Proteomes" id="UP001418222">
    <property type="component" value="Unassembled WGS sequence"/>
</dbReference>
<dbReference type="PANTHER" id="PTHR31569">
    <property type="entry name" value="SWIM-TYPE DOMAIN-CONTAINING PROTEIN"/>
    <property type="match status" value="1"/>
</dbReference>
<dbReference type="AlphaFoldDB" id="A0AAP0G7P9"/>
<dbReference type="InterPro" id="IPR052579">
    <property type="entry name" value="Zinc_finger_SWIM"/>
</dbReference>
<reference evidence="2 3" key="1">
    <citation type="journal article" date="2022" name="Nat. Plants">
        <title>Genomes of leafy and leafless Platanthera orchids illuminate the evolution of mycoheterotrophy.</title>
        <authorList>
            <person name="Li M.H."/>
            <person name="Liu K.W."/>
            <person name="Li Z."/>
            <person name="Lu H.C."/>
            <person name="Ye Q.L."/>
            <person name="Zhang D."/>
            <person name="Wang J.Y."/>
            <person name="Li Y.F."/>
            <person name="Zhong Z.M."/>
            <person name="Liu X."/>
            <person name="Yu X."/>
            <person name="Liu D.K."/>
            <person name="Tu X.D."/>
            <person name="Liu B."/>
            <person name="Hao Y."/>
            <person name="Liao X.Y."/>
            <person name="Jiang Y.T."/>
            <person name="Sun W.H."/>
            <person name="Chen J."/>
            <person name="Chen Y.Q."/>
            <person name="Ai Y."/>
            <person name="Zhai J.W."/>
            <person name="Wu S.S."/>
            <person name="Zhou Z."/>
            <person name="Hsiao Y.Y."/>
            <person name="Wu W.L."/>
            <person name="Chen Y.Y."/>
            <person name="Lin Y.F."/>
            <person name="Hsu J.L."/>
            <person name="Li C.Y."/>
            <person name="Wang Z.W."/>
            <person name="Zhao X."/>
            <person name="Zhong W.Y."/>
            <person name="Ma X.K."/>
            <person name="Ma L."/>
            <person name="Huang J."/>
            <person name="Chen G.Z."/>
            <person name="Huang M.Z."/>
            <person name="Huang L."/>
            <person name="Peng D.H."/>
            <person name="Luo Y.B."/>
            <person name="Zou S.Q."/>
            <person name="Chen S.P."/>
            <person name="Lan S."/>
            <person name="Tsai W.C."/>
            <person name="Van de Peer Y."/>
            <person name="Liu Z.J."/>
        </authorList>
    </citation>
    <scope>NUCLEOTIDE SEQUENCE [LARGE SCALE GENOMIC DNA]</scope>
    <source>
        <strain evidence="2">Lor287</strain>
    </source>
</reference>
<name>A0AAP0G7P9_9ASPA</name>
<dbReference type="Pfam" id="PF10551">
    <property type="entry name" value="MULE"/>
    <property type="match status" value="1"/>
</dbReference>
<feature type="domain" description="MULE transposase" evidence="1">
    <location>
        <begin position="5"/>
        <end position="94"/>
    </location>
</feature>
<comment type="caution">
    <text evidence="2">The sequence shown here is derived from an EMBL/GenBank/DDBJ whole genome shotgun (WGS) entry which is preliminary data.</text>
</comment>
<dbReference type="InterPro" id="IPR018289">
    <property type="entry name" value="MULE_transposase_dom"/>
</dbReference>
<accession>A0AAP0G7P9</accession>
<organism evidence="2 3">
    <name type="scientific">Platanthera zijinensis</name>
    <dbReference type="NCBI Taxonomy" id="2320716"/>
    <lineage>
        <taxon>Eukaryota</taxon>
        <taxon>Viridiplantae</taxon>
        <taxon>Streptophyta</taxon>
        <taxon>Embryophyta</taxon>
        <taxon>Tracheophyta</taxon>
        <taxon>Spermatophyta</taxon>
        <taxon>Magnoliopsida</taxon>
        <taxon>Liliopsida</taxon>
        <taxon>Asparagales</taxon>
        <taxon>Orchidaceae</taxon>
        <taxon>Orchidoideae</taxon>
        <taxon>Orchideae</taxon>
        <taxon>Orchidinae</taxon>
        <taxon>Platanthera</taxon>
    </lineage>
</organism>
<sequence length="290" mass="33522">MFPSVFLLDCTYKTNRYRLPLLCIIGVTSTNNSFMSNEVQGSYIWALDCFRSVLDQQNLPTVLVTDREVALMNAIAVIFPQAKNILCRFHISRNILAHCKRLFKKGEEWEEFIATWHQLVNSERESDFYSLFLDLKNKYECTNPEVYSYVVSTWITPYKEYFVSAWVDMHLHLGNCTTNRVEGSHSQLKRFLEVSIGNLSTVWKTFDQMITLQHTEIKRAFGQSTIQMSQVFSTPLYSELMGRISFAALDCIKKEEFVARSGKSLAGECTHKIKYTLGLPCAHELLPYIK</sequence>
<dbReference type="PANTHER" id="PTHR31569:SF4">
    <property type="entry name" value="SWIM-TYPE DOMAIN-CONTAINING PROTEIN"/>
    <property type="match status" value="1"/>
</dbReference>
<evidence type="ECO:0000313" key="3">
    <source>
        <dbReference type="Proteomes" id="UP001418222"/>
    </source>
</evidence>